<sequence>MVRRIKEQHTANQIIADTVIEKFDGRLAAIEKQLLQPKPEDMYFMQMLKSDAPCTHTKLCKCLEIGLVNFDQVDKKFDFYMDIINCAKFFKETGYTTYKQIARFIKIDGKKTKPALLKDYAKDKKPATKEWLKIKSKISLN</sequence>
<proteinExistence type="predicted"/>
<dbReference type="AlphaFoldDB" id="A0A388TG86"/>
<dbReference type="Proteomes" id="UP000275925">
    <property type="component" value="Unassembled WGS sequence"/>
</dbReference>
<name>A0A388TG86_9BACT</name>
<evidence type="ECO:0000313" key="2">
    <source>
        <dbReference type="Proteomes" id="UP000275925"/>
    </source>
</evidence>
<organism evidence="1 2">
    <name type="scientific">Candidatus Termititenax persephonae</name>
    <dbReference type="NCBI Taxonomy" id="2218525"/>
    <lineage>
        <taxon>Bacteria</taxon>
        <taxon>Bacillati</taxon>
        <taxon>Candidatus Margulisiibacteriota</taxon>
        <taxon>Candidatus Termititenacia</taxon>
        <taxon>Candidatus Termititenacales</taxon>
        <taxon>Candidatus Termititenacaceae</taxon>
        <taxon>Candidatus Termititenax</taxon>
    </lineage>
</organism>
<protein>
    <submittedName>
        <fullName evidence="1">Uncharacterized protein</fullName>
    </submittedName>
</protein>
<accession>A0A388TG86</accession>
<comment type="caution">
    <text evidence="1">The sequence shown here is derived from an EMBL/GenBank/DDBJ whole genome shotgun (WGS) entry which is preliminary data.</text>
</comment>
<evidence type="ECO:0000313" key="1">
    <source>
        <dbReference type="EMBL" id="GBR76092.1"/>
    </source>
</evidence>
<reference evidence="1 2" key="1">
    <citation type="journal article" date="2019" name="ISME J.">
        <title>Genome analyses of uncultured TG2/ZB3 bacteria in 'Margulisbacteria' specifically attached to ectosymbiotic spirochetes of protists in the termite gut.</title>
        <authorList>
            <person name="Utami Y.D."/>
            <person name="Kuwahara H."/>
            <person name="Igai K."/>
            <person name="Murakami T."/>
            <person name="Sugaya K."/>
            <person name="Morikawa T."/>
            <person name="Nagura Y."/>
            <person name="Yuki M."/>
            <person name="Deevong P."/>
            <person name="Inoue T."/>
            <person name="Kihara K."/>
            <person name="Lo N."/>
            <person name="Yamada A."/>
            <person name="Ohkuma M."/>
            <person name="Hongoh Y."/>
        </authorList>
    </citation>
    <scope>NUCLEOTIDE SEQUENCE [LARGE SCALE GENOMIC DNA]</scope>
    <source>
        <strain evidence="1">NkOx7-02</strain>
    </source>
</reference>
<dbReference type="EMBL" id="BGZO01000015">
    <property type="protein sequence ID" value="GBR76092.1"/>
    <property type="molecule type" value="Genomic_DNA"/>
</dbReference>
<keyword evidence="2" id="KW-1185">Reference proteome</keyword>
<gene>
    <name evidence="1" type="ORF">NO2_0700</name>
</gene>